<dbReference type="Gene3D" id="1.10.30.10">
    <property type="entry name" value="High mobility group box domain"/>
    <property type="match status" value="2"/>
</dbReference>
<dbReference type="SUPFAM" id="SSF47095">
    <property type="entry name" value="HMG-box"/>
    <property type="match status" value="2"/>
</dbReference>
<feature type="DNA-binding region" description="HMG box" evidence="2">
    <location>
        <begin position="102"/>
        <end position="170"/>
    </location>
</feature>
<feature type="domain" description="HMG box" evidence="3">
    <location>
        <begin position="102"/>
        <end position="170"/>
    </location>
</feature>
<dbReference type="WBParaSite" id="nRc.2.0.1.t02382-RA">
    <property type="protein sequence ID" value="nRc.2.0.1.t02382-RA"/>
    <property type="gene ID" value="nRc.2.0.1.g02382"/>
</dbReference>
<dbReference type="Proteomes" id="UP000887565">
    <property type="component" value="Unplaced"/>
</dbReference>
<name>A0A915HM18_ROMCU</name>
<sequence length="222" mass="26657">MSTLTPLRKKRRAPKRCLTSYTMFVKANFSATRKEIGCRVPRIVMRALAEKWRTLSVDEREKYVKQEQEDRQRYLDAKVVWASGFSGRVPPLRRRRKDKNAPRRTRNAYIFFETEMAPQIKRERPQCSQQDVIKECSRRWHLLPKEEKERFAEKSLEDKIRYATEIKQYRFRKAGIIADQRVRNLEIRLSKLGQRNSIIRKTDAYDERIVYPQKAPGLVYKF</sequence>
<proteinExistence type="predicted"/>
<dbReference type="OMA" id="VIHITIV"/>
<dbReference type="GO" id="GO:0003677">
    <property type="term" value="F:DNA binding"/>
    <property type="evidence" value="ECO:0007669"/>
    <property type="project" value="UniProtKB-UniRule"/>
</dbReference>
<reference evidence="5" key="1">
    <citation type="submission" date="2022-11" db="UniProtKB">
        <authorList>
            <consortium name="WormBaseParasite"/>
        </authorList>
    </citation>
    <scope>IDENTIFICATION</scope>
</reference>
<keyword evidence="4" id="KW-1185">Reference proteome</keyword>
<evidence type="ECO:0000259" key="3">
    <source>
        <dbReference type="PROSITE" id="PS50118"/>
    </source>
</evidence>
<evidence type="ECO:0000313" key="4">
    <source>
        <dbReference type="Proteomes" id="UP000887565"/>
    </source>
</evidence>
<dbReference type="Pfam" id="PF00505">
    <property type="entry name" value="HMG_box"/>
    <property type="match status" value="1"/>
</dbReference>
<keyword evidence="1 2" id="KW-0238">DNA-binding</keyword>
<evidence type="ECO:0000256" key="1">
    <source>
        <dbReference type="ARBA" id="ARBA00023125"/>
    </source>
</evidence>
<dbReference type="GO" id="GO:0005634">
    <property type="term" value="C:nucleus"/>
    <property type="evidence" value="ECO:0007669"/>
    <property type="project" value="UniProtKB-UniRule"/>
</dbReference>
<dbReference type="SMART" id="SM00398">
    <property type="entry name" value="HMG"/>
    <property type="match status" value="2"/>
</dbReference>
<dbReference type="PANTHER" id="PTHR48112">
    <property type="entry name" value="HIGH MOBILITY GROUP PROTEIN DSP1"/>
    <property type="match status" value="1"/>
</dbReference>
<evidence type="ECO:0000256" key="2">
    <source>
        <dbReference type="PROSITE-ProRule" id="PRU00267"/>
    </source>
</evidence>
<feature type="DNA-binding region" description="HMG box" evidence="2">
    <location>
        <begin position="14"/>
        <end position="82"/>
    </location>
</feature>
<dbReference type="AlphaFoldDB" id="A0A915HM18"/>
<dbReference type="InterPro" id="IPR036910">
    <property type="entry name" value="HMG_box_dom_sf"/>
</dbReference>
<dbReference type="PROSITE" id="PS50118">
    <property type="entry name" value="HMG_BOX_2"/>
    <property type="match status" value="2"/>
</dbReference>
<dbReference type="CDD" id="cd00084">
    <property type="entry name" value="HMG-box_SF"/>
    <property type="match status" value="1"/>
</dbReference>
<dbReference type="Pfam" id="PF09011">
    <property type="entry name" value="HMG_box_2"/>
    <property type="match status" value="1"/>
</dbReference>
<dbReference type="InterPro" id="IPR050342">
    <property type="entry name" value="HMGB"/>
</dbReference>
<dbReference type="PRINTS" id="PR00886">
    <property type="entry name" value="HIGHMOBLTY12"/>
</dbReference>
<keyword evidence="2" id="KW-0539">Nucleus</keyword>
<evidence type="ECO:0000313" key="5">
    <source>
        <dbReference type="WBParaSite" id="nRc.2.0.1.t02382-RA"/>
    </source>
</evidence>
<organism evidence="4 5">
    <name type="scientific">Romanomermis culicivorax</name>
    <name type="common">Nematode worm</name>
    <dbReference type="NCBI Taxonomy" id="13658"/>
    <lineage>
        <taxon>Eukaryota</taxon>
        <taxon>Metazoa</taxon>
        <taxon>Ecdysozoa</taxon>
        <taxon>Nematoda</taxon>
        <taxon>Enoplea</taxon>
        <taxon>Dorylaimia</taxon>
        <taxon>Mermithida</taxon>
        <taxon>Mermithoidea</taxon>
        <taxon>Mermithidae</taxon>
        <taxon>Romanomermis</taxon>
    </lineage>
</organism>
<dbReference type="InterPro" id="IPR009071">
    <property type="entry name" value="HMG_box_dom"/>
</dbReference>
<protein>
    <submittedName>
        <fullName evidence="5">HMG box domain-containing protein</fullName>
    </submittedName>
</protein>
<feature type="domain" description="HMG box" evidence="3">
    <location>
        <begin position="14"/>
        <end position="82"/>
    </location>
</feature>
<accession>A0A915HM18</accession>